<evidence type="ECO:0000256" key="2">
    <source>
        <dbReference type="ARBA" id="ARBA00009209"/>
    </source>
</evidence>
<organism evidence="9 10">
    <name type="scientific">Candidatus Methylobacter oryzae</name>
    <dbReference type="NCBI Taxonomy" id="2497749"/>
    <lineage>
        <taxon>Bacteria</taxon>
        <taxon>Pseudomonadati</taxon>
        <taxon>Pseudomonadota</taxon>
        <taxon>Gammaproteobacteria</taxon>
        <taxon>Methylococcales</taxon>
        <taxon>Methylococcaceae</taxon>
        <taxon>Methylobacter</taxon>
    </lineage>
</organism>
<comment type="caution">
    <text evidence="9">The sequence shown here is derived from an EMBL/GenBank/DDBJ whole genome shotgun (WGS) entry which is preliminary data.</text>
</comment>
<dbReference type="SUPFAM" id="SSF48208">
    <property type="entry name" value="Six-hairpin glycosidases"/>
    <property type="match status" value="1"/>
</dbReference>
<keyword evidence="8" id="KW-0732">Signal</keyword>
<keyword evidence="7" id="KW-0119">Carbohydrate metabolism</keyword>
<name>A0ABY3CHB8_9GAMM</name>
<sequence>MKILLIIVLTFISISAQASESWKDWEQFKAIYISPEGRVVDGSSPQLATTSEGQSYALLFALIANDKETFDLLLNWTENNLANNDLSANLPAWLWGLDKESQQYGILDSNSASDSDLWIAYALVEAGRLWGEYRYQSLGYFMAMRILSEEAVQVPNYGWMILPGRKGFQLSEHAWRLNPSYLPIQVLRRFAGMYPHSPWQELAQNSVKFLKQSAPQGFSPEWASLDDNNQVSSDEKGGIGGYNAIRVYLWLGMLSNDDQDKPALMEHFEPMLRTITTDGYIAERYDAKTKMQTGYKPLGFRAAVLPFLVSGSNSTRVNEFVKELETREISSKPDHYYDSVLILFGKGWLEQKYRFNKDGMLDIQR</sequence>
<dbReference type="Pfam" id="PF01270">
    <property type="entry name" value="Glyco_hydro_8"/>
    <property type="match status" value="1"/>
</dbReference>
<dbReference type="GO" id="GO:0008810">
    <property type="term" value="F:cellulase activity"/>
    <property type="evidence" value="ECO:0007669"/>
    <property type="project" value="UniProtKB-EC"/>
</dbReference>
<keyword evidence="7" id="KW-0624">Polysaccharide degradation</keyword>
<evidence type="ECO:0000256" key="5">
    <source>
        <dbReference type="ARBA" id="ARBA00023001"/>
    </source>
</evidence>
<dbReference type="Gene3D" id="1.50.10.10">
    <property type="match status" value="1"/>
</dbReference>
<evidence type="ECO:0000256" key="6">
    <source>
        <dbReference type="ARBA" id="ARBA00023295"/>
    </source>
</evidence>
<evidence type="ECO:0000256" key="4">
    <source>
        <dbReference type="ARBA" id="ARBA00022801"/>
    </source>
</evidence>
<feature type="chain" id="PRO_5045778361" description="cellulase" evidence="8">
    <location>
        <begin position="19"/>
        <end position="365"/>
    </location>
</feature>
<dbReference type="InterPro" id="IPR008928">
    <property type="entry name" value="6-hairpin_glycosidase_sf"/>
</dbReference>
<keyword evidence="4 9" id="KW-0378">Hydrolase</keyword>
<keyword evidence="10" id="KW-1185">Reference proteome</keyword>
<comment type="catalytic activity">
    <reaction evidence="1">
        <text>Endohydrolysis of (1-&gt;4)-beta-D-glucosidic linkages in cellulose, lichenin and cereal beta-D-glucans.</text>
        <dbReference type="EC" id="3.2.1.4"/>
    </reaction>
</comment>
<reference evidence="9 10" key="1">
    <citation type="journal article" date="2019" name="Antonie Van Leeuwenhoek">
        <title>Description of 'Ca. Methylobacter oryzae' KRF1, a novel species from the environmentally important Methylobacter clade 2.</title>
        <authorList>
            <person name="Khatri K."/>
            <person name="Mohite J.A."/>
            <person name="Pandit P.S."/>
            <person name="Bahulikar R."/>
            <person name="Rahalkar M.C."/>
        </authorList>
    </citation>
    <scope>NUCLEOTIDE SEQUENCE [LARGE SCALE GENOMIC DNA]</scope>
    <source>
        <strain evidence="9 10">KRF1</strain>
    </source>
</reference>
<protein>
    <recommendedName>
        <fullName evidence="3">cellulase</fullName>
        <ecNumber evidence="3">3.2.1.4</ecNumber>
    </recommendedName>
</protein>
<evidence type="ECO:0000313" key="10">
    <source>
        <dbReference type="Proteomes" id="UP000733744"/>
    </source>
</evidence>
<dbReference type="PRINTS" id="PR00735">
    <property type="entry name" value="GLHYDRLASE8"/>
</dbReference>
<dbReference type="RefSeq" id="WP_127027675.1">
    <property type="nucleotide sequence ID" value="NZ_RYFG02000005.1"/>
</dbReference>
<evidence type="ECO:0000256" key="8">
    <source>
        <dbReference type="SAM" id="SignalP"/>
    </source>
</evidence>
<accession>A0ABY3CHB8</accession>
<proteinExistence type="inferred from homology"/>
<evidence type="ECO:0000313" key="9">
    <source>
        <dbReference type="EMBL" id="TRX03601.1"/>
    </source>
</evidence>
<dbReference type="EMBL" id="RYFG02000005">
    <property type="protein sequence ID" value="TRX03601.1"/>
    <property type="molecule type" value="Genomic_DNA"/>
</dbReference>
<evidence type="ECO:0000256" key="1">
    <source>
        <dbReference type="ARBA" id="ARBA00000966"/>
    </source>
</evidence>
<comment type="similarity">
    <text evidence="2">Belongs to the glycosyl hydrolase 8 (cellulase D) family.</text>
</comment>
<gene>
    <name evidence="9" type="primary">bcsZ</name>
    <name evidence="9" type="ORF">EKO24_000445</name>
</gene>
<dbReference type="Proteomes" id="UP000733744">
    <property type="component" value="Unassembled WGS sequence"/>
</dbReference>
<feature type="signal peptide" evidence="8">
    <location>
        <begin position="1"/>
        <end position="18"/>
    </location>
</feature>
<evidence type="ECO:0000256" key="7">
    <source>
        <dbReference type="ARBA" id="ARBA00023326"/>
    </source>
</evidence>
<dbReference type="InterPro" id="IPR012341">
    <property type="entry name" value="6hp_glycosidase-like_sf"/>
</dbReference>
<keyword evidence="6 9" id="KW-0326">Glycosidase</keyword>
<dbReference type="EC" id="3.2.1.4" evidence="3"/>
<evidence type="ECO:0000256" key="3">
    <source>
        <dbReference type="ARBA" id="ARBA00012601"/>
    </source>
</evidence>
<keyword evidence="5" id="KW-0136">Cellulose degradation</keyword>
<dbReference type="InterPro" id="IPR002037">
    <property type="entry name" value="Glyco_hydro_8"/>
</dbReference>
<dbReference type="NCBIfam" id="NF008305">
    <property type="entry name" value="PRK11097.1"/>
    <property type="match status" value="1"/>
</dbReference>